<dbReference type="FunFam" id="3.30.160.60:FF:000295">
    <property type="entry name" value="zinc finger protein 19"/>
    <property type="match status" value="1"/>
</dbReference>
<dbReference type="PROSITE" id="PS50157">
    <property type="entry name" value="ZINC_FINGER_C2H2_2"/>
    <property type="match status" value="12"/>
</dbReference>
<proteinExistence type="inferred from homology"/>
<dbReference type="PROSITE" id="PS50805">
    <property type="entry name" value="KRAB"/>
    <property type="match status" value="1"/>
</dbReference>
<dbReference type="GO" id="GO:0006355">
    <property type="term" value="P:regulation of DNA-templated transcription"/>
    <property type="evidence" value="ECO:0007669"/>
    <property type="project" value="InterPro"/>
</dbReference>
<dbReference type="SUPFAM" id="SSF109640">
    <property type="entry name" value="KRAB domain (Kruppel-associated box)"/>
    <property type="match status" value="1"/>
</dbReference>
<evidence type="ECO:0000256" key="13">
    <source>
        <dbReference type="PROSITE-ProRule" id="PRU00042"/>
    </source>
</evidence>
<accession>A0A834PM58</accession>
<dbReference type="CDD" id="cd07765">
    <property type="entry name" value="KRAB_A-box"/>
    <property type="match status" value="1"/>
</dbReference>
<feature type="domain" description="KRAB" evidence="16">
    <location>
        <begin position="328"/>
        <end position="399"/>
    </location>
</feature>
<feature type="domain" description="C2H2-type" evidence="15">
    <location>
        <begin position="813"/>
        <end position="840"/>
    </location>
</feature>
<gene>
    <name evidence="17" type="ORF">GHT09_012055</name>
</gene>
<feature type="domain" description="C2H2-type" evidence="15">
    <location>
        <begin position="757"/>
        <end position="784"/>
    </location>
</feature>
<dbReference type="InterPro" id="IPR001909">
    <property type="entry name" value="KRAB"/>
</dbReference>
<keyword evidence="5" id="KW-0677">Repeat</keyword>
<dbReference type="FunFam" id="3.30.160.60:FF:000238">
    <property type="entry name" value="Zinc finger protein 485"/>
    <property type="match status" value="1"/>
</dbReference>
<keyword evidence="4" id="KW-0479">Metal-binding</keyword>
<feature type="domain" description="C2H2-type" evidence="15">
    <location>
        <begin position="533"/>
        <end position="560"/>
    </location>
</feature>
<evidence type="ECO:0000256" key="2">
    <source>
        <dbReference type="ARBA" id="ARBA00004123"/>
    </source>
</evidence>
<dbReference type="Gene3D" id="3.30.160.60">
    <property type="entry name" value="Classic Zinc Finger"/>
    <property type="match status" value="12"/>
</dbReference>
<feature type="domain" description="C2H2-type" evidence="15">
    <location>
        <begin position="589"/>
        <end position="616"/>
    </location>
</feature>
<evidence type="ECO:0000256" key="6">
    <source>
        <dbReference type="ARBA" id="ARBA00022771"/>
    </source>
</evidence>
<feature type="region of interest" description="Disordered" evidence="14">
    <location>
        <begin position="1"/>
        <end position="101"/>
    </location>
</feature>
<keyword evidence="7" id="KW-0862">Zinc</keyword>
<evidence type="ECO:0000313" key="18">
    <source>
        <dbReference type="Proteomes" id="UP000662637"/>
    </source>
</evidence>
<feature type="domain" description="C2H2-type" evidence="15">
    <location>
        <begin position="841"/>
        <end position="868"/>
    </location>
</feature>
<dbReference type="FunFam" id="3.30.160.60:FF:001270">
    <property type="entry name" value="zinc finger protein 583 isoform X1"/>
    <property type="match status" value="2"/>
</dbReference>
<dbReference type="SMART" id="SM00349">
    <property type="entry name" value="KRAB"/>
    <property type="match status" value="1"/>
</dbReference>
<evidence type="ECO:0000256" key="3">
    <source>
        <dbReference type="ARBA" id="ARBA00006991"/>
    </source>
</evidence>
<feature type="domain" description="C2H2-type" evidence="15">
    <location>
        <begin position="729"/>
        <end position="756"/>
    </location>
</feature>
<dbReference type="InterPro" id="IPR013087">
    <property type="entry name" value="Znf_C2H2_type"/>
</dbReference>
<comment type="caution">
    <text evidence="17">The sequence shown here is derived from an EMBL/GenBank/DDBJ whole genome shotgun (WGS) entry which is preliminary data.</text>
</comment>
<evidence type="ECO:0000256" key="14">
    <source>
        <dbReference type="SAM" id="MobiDB-lite"/>
    </source>
</evidence>
<feature type="compositionally biased region" description="Polar residues" evidence="14">
    <location>
        <begin position="1"/>
        <end position="14"/>
    </location>
</feature>
<dbReference type="InterPro" id="IPR050758">
    <property type="entry name" value="Znf_C2H2-type"/>
</dbReference>
<feature type="domain" description="C2H2-type" evidence="15">
    <location>
        <begin position="617"/>
        <end position="644"/>
    </location>
</feature>
<protein>
    <recommendedName>
        <fullName evidence="12">Zinc finger protein 583</fullName>
    </recommendedName>
</protein>
<evidence type="ECO:0000256" key="9">
    <source>
        <dbReference type="ARBA" id="ARBA00023125"/>
    </source>
</evidence>
<feature type="domain" description="C2H2-type" evidence="15">
    <location>
        <begin position="701"/>
        <end position="728"/>
    </location>
</feature>
<dbReference type="Gene3D" id="6.10.140.140">
    <property type="match status" value="1"/>
</dbReference>
<dbReference type="PANTHER" id="PTHR23234">
    <property type="entry name" value="ZNF44 PROTEIN"/>
    <property type="match status" value="1"/>
</dbReference>
<feature type="compositionally biased region" description="Basic residues" evidence="14">
    <location>
        <begin position="61"/>
        <end position="73"/>
    </location>
</feature>
<dbReference type="FunFam" id="3.30.160.60:FF:002343">
    <property type="entry name" value="Zinc finger protein 33A"/>
    <property type="match status" value="3"/>
</dbReference>
<dbReference type="InterPro" id="IPR036051">
    <property type="entry name" value="KRAB_dom_sf"/>
</dbReference>
<evidence type="ECO:0000313" key="17">
    <source>
        <dbReference type="EMBL" id="KAF7462609.1"/>
    </source>
</evidence>
<feature type="domain" description="C2H2-type" evidence="15">
    <location>
        <begin position="673"/>
        <end position="700"/>
    </location>
</feature>
<keyword evidence="11" id="KW-0539">Nucleus</keyword>
<keyword evidence="10" id="KW-0804">Transcription</keyword>
<dbReference type="SMART" id="SM00355">
    <property type="entry name" value="ZnF_C2H2"/>
    <property type="match status" value="12"/>
</dbReference>
<feature type="region of interest" description="Disordered" evidence="14">
    <location>
        <begin position="279"/>
        <end position="304"/>
    </location>
</feature>
<evidence type="ECO:0000259" key="15">
    <source>
        <dbReference type="PROSITE" id="PS50157"/>
    </source>
</evidence>
<dbReference type="PANTHER" id="PTHR23234:SF10">
    <property type="entry name" value="RIKEN CDNA 6720489N17 GENE-RELATED"/>
    <property type="match status" value="1"/>
</dbReference>
<dbReference type="Proteomes" id="UP000662637">
    <property type="component" value="Unassembled WGS sequence"/>
</dbReference>
<evidence type="ECO:0000256" key="5">
    <source>
        <dbReference type="ARBA" id="ARBA00022737"/>
    </source>
</evidence>
<sequence>MLDITNKISNSGSSARCGKCNNKKSSLANAHGLSARRTPSASLDPLEVSTEQGFARAPQCSRRRASCGRRGSKRPAADARPGRRRLARRLPSEGATATPDALPQVVFRVKHTLRETRGLAGRSGASLPHLPPGEQAPRLSRRIPRRRPEAKRCARAGAAAPSGERDFGVARRISRRFERTDLRGRAVSWILALVLGRKWILPDATQRPQAAGAPGCSDRTPAAHAHSSDRESRLRTLPAPSPGPPGAPRAALHSRRPPRSRPPAPARGAFVSAAVVGGSAPARPRAPERGGALFSQDPAPLPERNLTEEDRRTHKLLRSLKAMSKDLVTFGDVSVSFTQEEWEWLNPTQRTLYRKVMLENYRSLVSLGISFSKPDVISLLEQGKEPWIVKKEGTRGTCPDWEYLFKNSDFSSKQDVYQESTKAVTLGRSHLSHSLVCPSWKHCVSEDWFKNKFGSQELHSDQLTITNKEILPEDQSNECNKSWETFSLDARLDIHQRFPTKERVHKCEPQKRCYRKKSVEMKHKKVYVEKKLLKCNECEKVFNQSSSLTLHQRIHTGEKPYACVECGKTFSQSANLAQHKRIHTGEKPFECKECRKAFSQNAHLAQHQRVHTGERPYQCQECKKAFSQIAHLTQHQRVHTGERPFECIECGKAFSNGSFLAQHQRIHTGEKPYVCHVCGKAFSHRGYLIVHQRIHTGERPYECKECRKAFSQYAHLAQHQRVHTGEKPYECKVCRKAFSQIAYLDQHQRVHTGEKPYECVECGKAFSNSSSLAQHQRSHTGEKPYMCKECRKTFSQNAGLAQHQRIHTGEKPYECNICGKAFSYSGSLTLHQRIHTGERPYECKDCRKSFRQRAHLSHHEKIHTMETFLTLSSSSPSTSNQLTRPVGLIS</sequence>
<dbReference type="EMBL" id="WJEC01008358">
    <property type="protein sequence ID" value="KAF7462609.1"/>
    <property type="molecule type" value="Genomic_DNA"/>
</dbReference>
<feature type="domain" description="C2H2-type" evidence="15">
    <location>
        <begin position="561"/>
        <end position="588"/>
    </location>
</feature>
<evidence type="ECO:0000256" key="12">
    <source>
        <dbReference type="ARBA" id="ARBA00068594"/>
    </source>
</evidence>
<dbReference type="SUPFAM" id="SSF57667">
    <property type="entry name" value="beta-beta-alpha zinc fingers"/>
    <property type="match status" value="7"/>
</dbReference>
<dbReference type="InterPro" id="IPR036236">
    <property type="entry name" value="Znf_C2H2_sf"/>
</dbReference>
<keyword evidence="6 13" id="KW-0863">Zinc-finger</keyword>
<comment type="subcellular location">
    <subcellularLocation>
        <location evidence="2">Nucleus</location>
    </subcellularLocation>
</comment>
<dbReference type="FunFam" id="3.30.160.60:FF:000826">
    <property type="entry name" value="Zinc finger protein 570"/>
    <property type="match status" value="1"/>
</dbReference>
<evidence type="ECO:0000256" key="8">
    <source>
        <dbReference type="ARBA" id="ARBA00023015"/>
    </source>
</evidence>
<feature type="region of interest" description="Disordered" evidence="14">
    <location>
        <begin position="119"/>
        <end position="163"/>
    </location>
</feature>
<evidence type="ECO:0000256" key="10">
    <source>
        <dbReference type="ARBA" id="ARBA00023163"/>
    </source>
</evidence>
<comment type="function">
    <text evidence="1">May be involved in transcriptional regulation.</text>
</comment>
<dbReference type="FunFam" id="3.30.160.60:FF:000478">
    <property type="entry name" value="Zinc finger protein 133"/>
    <property type="match status" value="1"/>
</dbReference>
<dbReference type="FunFam" id="3.30.160.60:FF:000016">
    <property type="entry name" value="zinc finger protein 37 homolog"/>
    <property type="match status" value="1"/>
</dbReference>
<keyword evidence="8" id="KW-0805">Transcription regulation</keyword>
<organism evidence="17 18">
    <name type="scientific">Marmota monax</name>
    <name type="common">Woodchuck</name>
    <dbReference type="NCBI Taxonomy" id="9995"/>
    <lineage>
        <taxon>Eukaryota</taxon>
        <taxon>Metazoa</taxon>
        <taxon>Chordata</taxon>
        <taxon>Craniata</taxon>
        <taxon>Vertebrata</taxon>
        <taxon>Euteleostomi</taxon>
        <taxon>Mammalia</taxon>
        <taxon>Eutheria</taxon>
        <taxon>Euarchontoglires</taxon>
        <taxon>Glires</taxon>
        <taxon>Rodentia</taxon>
        <taxon>Sciuromorpha</taxon>
        <taxon>Sciuridae</taxon>
        <taxon>Xerinae</taxon>
        <taxon>Marmotini</taxon>
        <taxon>Marmota</taxon>
    </lineage>
</organism>
<dbReference type="GO" id="GO:0003677">
    <property type="term" value="F:DNA binding"/>
    <property type="evidence" value="ECO:0007669"/>
    <property type="project" value="UniProtKB-KW"/>
</dbReference>
<dbReference type="PROSITE" id="PS00028">
    <property type="entry name" value="ZINC_FINGER_C2H2_1"/>
    <property type="match status" value="12"/>
</dbReference>
<dbReference type="FunFam" id="3.30.160.60:FF:000101">
    <property type="entry name" value="zinc finger protein 436 isoform X1"/>
    <property type="match status" value="1"/>
</dbReference>
<evidence type="ECO:0000256" key="7">
    <source>
        <dbReference type="ARBA" id="ARBA00022833"/>
    </source>
</evidence>
<evidence type="ECO:0000256" key="1">
    <source>
        <dbReference type="ARBA" id="ARBA00003767"/>
    </source>
</evidence>
<name>A0A834PM58_MARMO</name>
<keyword evidence="9" id="KW-0238">DNA-binding</keyword>
<comment type="similarity">
    <text evidence="3">Belongs to the krueppel C2H2-type zinc-finger protein family.</text>
</comment>
<evidence type="ECO:0000256" key="4">
    <source>
        <dbReference type="ARBA" id="ARBA00022723"/>
    </source>
</evidence>
<feature type="domain" description="C2H2-type" evidence="15">
    <location>
        <begin position="785"/>
        <end position="812"/>
    </location>
</feature>
<evidence type="ECO:0000259" key="16">
    <source>
        <dbReference type="PROSITE" id="PS50805"/>
    </source>
</evidence>
<feature type="region of interest" description="Disordered" evidence="14">
    <location>
        <begin position="207"/>
        <end position="266"/>
    </location>
</feature>
<evidence type="ECO:0000256" key="11">
    <source>
        <dbReference type="ARBA" id="ARBA00023242"/>
    </source>
</evidence>
<dbReference type="AlphaFoldDB" id="A0A834PM58"/>
<dbReference type="GO" id="GO:0008270">
    <property type="term" value="F:zinc ion binding"/>
    <property type="evidence" value="ECO:0007669"/>
    <property type="project" value="UniProtKB-KW"/>
</dbReference>
<dbReference type="FunFam" id="3.30.160.60:FF:000200">
    <property type="entry name" value="zinc finger protein 510 isoform X2"/>
    <property type="match status" value="1"/>
</dbReference>
<dbReference type="Pfam" id="PF00096">
    <property type="entry name" value="zf-C2H2"/>
    <property type="match status" value="12"/>
</dbReference>
<dbReference type="GO" id="GO:0005634">
    <property type="term" value="C:nucleus"/>
    <property type="evidence" value="ECO:0007669"/>
    <property type="project" value="UniProtKB-SubCell"/>
</dbReference>
<dbReference type="Pfam" id="PF01352">
    <property type="entry name" value="KRAB"/>
    <property type="match status" value="1"/>
</dbReference>
<feature type="domain" description="C2H2-type" evidence="15">
    <location>
        <begin position="645"/>
        <end position="672"/>
    </location>
</feature>
<reference evidence="17" key="1">
    <citation type="submission" date="2020-08" db="EMBL/GenBank/DDBJ databases">
        <authorList>
            <person name="Shumante A."/>
            <person name="Zimin A.V."/>
            <person name="Puiu D."/>
            <person name="Salzberg S.L."/>
        </authorList>
    </citation>
    <scope>NUCLEOTIDE SEQUENCE</scope>
    <source>
        <strain evidence="17">WC2-LM</strain>
        <tissue evidence="17">Liver</tissue>
    </source>
</reference>